<dbReference type="RefSeq" id="WP_082712256.1">
    <property type="nucleotide sequence ID" value="NZ_AP014635.1"/>
</dbReference>
<organism evidence="4 5">
    <name type="scientific">Vibrio tritonius</name>
    <dbReference type="NCBI Taxonomy" id="1435069"/>
    <lineage>
        <taxon>Bacteria</taxon>
        <taxon>Pseudomonadati</taxon>
        <taxon>Pseudomonadota</taxon>
        <taxon>Gammaproteobacteria</taxon>
        <taxon>Vibrionales</taxon>
        <taxon>Vibrionaceae</taxon>
        <taxon>Vibrio</taxon>
    </lineage>
</organism>
<evidence type="ECO:0000313" key="4">
    <source>
        <dbReference type="EMBL" id="MCA2017712.1"/>
    </source>
</evidence>
<dbReference type="Proteomes" id="UP001199044">
    <property type="component" value="Unassembled WGS sequence"/>
</dbReference>
<reference evidence="5" key="1">
    <citation type="submission" date="2023-07" db="EMBL/GenBank/DDBJ databases">
        <title>Molecular identification of indigenous halophilic bacteria isolated from red sea cost, biodegradation of synthetic dyes and assessment of degraded metabolite toxicity.</title>
        <authorList>
            <person name="Chaieb K."/>
            <person name="Altayb H.N."/>
        </authorList>
    </citation>
    <scope>NUCLEOTIDE SEQUENCE [LARGE SCALE GENOMIC DNA]</scope>
    <source>
        <strain evidence="5">K20</strain>
    </source>
</reference>
<dbReference type="Gene3D" id="2.40.160.20">
    <property type="match status" value="1"/>
</dbReference>
<proteinExistence type="predicted"/>
<dbReference type="InterPro" id="IPR027385">
    <property type="entry name" value="Beta-barrel_OMP"/>
</dbReference>
<name>A0ABS7YRP3_9VIBR</name>
<sequence length="223" mass="24437">MLKKILCVSSLALLSTPILAAINVDHESILGNNDWYVSGGLGITIPLNADFYNNVGNRGTFDLDNSANFSASMGYKINRLFRAESELSYRKNDISRASYSGIGSGSSSGDIATYILMLNGYYDILTINHFTPYVSLGLGISRHHISSTQVDISGVTDGKSDSDTAFAYQFGLGVNYQLYDDLLLTAGYRYLTTENPKFDVGNDVDVKADYDIHEIKIGIIYAF</sequence>
<evidence type="ECO:0000259" key="3">
    <source>
        <dbReference type="Pfam" id="PF13505"/>
    </source>
</evidence>
<keyword evidence="5" id="KW-1185">Reference proteome</keyword>
<feature type="chain" id="PRO_5045286076" evidence="2">
    <location>
        <begin position="21"/>
        <end position="223"/>
    </location>
</feature>
<dbReference type="InterPro" id="IPR011250">
    <property type="entry name" value="OMP/PagP_B-barrel"/>
</dbReference>
<evidence type="ECO:0000313" key="5">
    <source>
        <dbReference type="Proteomes" id="UP001199044"/>
    </source>
</evidence>
<feature type="signal peptide" evidence="2">
    <location>
        <begin position="1"/>
        <end position="20"/>
    </location>
</feature>
<dbReference type="Pfam" id="PF13505">
    <property type="entry name" value="OMP_b-brl"/>
    <property type="match status" value="1"/>
</dbReference>
<gene>
    <name evidence="4" type="ORF">LDJ79_16430</name>
</gene>
<evidence type="ECO:0000256" key="1">
    <source>
        <dbReference type="ARBA" id="ARBA00022729"/>
    </source>
</evidence>
<dbReference type="EMBL" id="JAIWIU010000117">
    <property type="protein sequence ID" value="MCA2017712.1"/>
    <property type="molecule type" value="Genomic_DNA"/>
</dbReference>
<accession>A0ABS7YRP3</accession>
<dbReference type="SUPFAM" id="SSF56925">
    <property type="entry name" value="OMPA-like"/>
    <property type="match status" value="1"/>
</dbReference>
<comment type="caution">
    <text evidence="4">The sequence shown here is derived from an EMBL/GenBank/DDBJ whole genome shotgun (WGS) entry which is preliminary data.</text>
</comment>
<feature type="domain" description="Outer membrane protein beta-barrel" evidence="3">
    <location>
        <begin position="33"/>
        <end position="223"/>
    </location>
</feature>
<keyword evidence="1 2" id="KW-0732">Signal</keyword>
<evidence type="ECO:0000256" key="2">
    <source>
        <dbReference type="SAM" id="SignalP"/>
    </source>
</evidence>
<protein>
    <submittedName>
        <fullName evidence="4">Outer membrane beta-barrel protein</fullName>
    </submittedName>
</protein>